<evidence type="ECO:0000256" key="1">
    <source>
        <dbReference type="ARBA" id="ARBA00004316"/>
    </source>
</evidence>
<sequence>MEARSSHGCPYSDHQNRSLSAAPSQESDVHLVNTMLSSTKLALLLDFSKIQITEPKFRKSLSDDRISKMTIKPPGKGLTFSLPPCERKKGKDEQCENINRWINRMCIFFVNTFFQAYRHEETLKEKIEENKLHYTAMAKRRKTESDELEARLLMLELKEEEVKRQDHHMVDITVIKEPVDIPSLHAMLGLPKEAQVLGLSKSFISKKKKK</sequence>
<organism evidence="4 5">
    <name type="scientific">Myotis brandtii</name>
    <name type="common">Brandt's bat</name>
    <dbReference type="NCBI Taxonomy" id="109478"/>
    <lineage>
        <taxon>Eukaryota</taxon>
        <taxon>Metazoa</taxon>
        <taxon>Chordata</taxon>
        <taxon>Craniata</taxon>
        <taxon>Vertebrata</taxon>
        <taxon>Euteleostomi</taxon>
        <taxon>Mammalia</taxon>
        <taxon>Eutheria</taxon>
        <taxon>Laurasiatheria</taxon>
        <taxon>Chiroptera</taxon>
        <taxon>Yangochiroptera</taxon>
        <taxon>Vespertilionidae</taxon>
        <taxon>Myotis</taxon>
    </lineage>
</organism>
<feature type="region of interest" description="Disordered" evidence="3">
    <location>
        <begin position="1"/>
        <end position="24"/>
    </location>
</feature>
<dbReference type="GO" id="GO:0042995">
    <property type="term" value="C:cell projection"/>
    <property type="evidence" value="ECO:0007669"/>
    <property type="project" value="UniProtKB-SubCell"/>
</dbReference>
<dbReference type="AlphaFoldDB" id="S7NHA4"/>
<keyword evidence="2" id="KW-0966">Cell projection</keyword>
<proteinExistence type="predicted"/>
<reference evidence="4 5" key="1">
    <citation type="journal article" date="2013" name="Nat. Commun.">
        <title>Genome analysis reveals insights into physiology and longevity of the Brandt's bat Myotis brandtii.</title>
        <authorList>
            <person name="Seim I."/>
            <person name="Fang X."/>
            <person name="Xiong Z."/>
            <person name="Lobanov A.V."/>
            <person name="Huang Z."/>
            <person name="Ma S."/>
            <person name="Feng Y."/>
            <person name="Turanov A.A."/>
            <person name="Zhu Y."/>
            <person name="Lenz T.L."/>
            <person name="Gerashchenko M.V."/>
            <person name="Fan D."/>
            <person name="Hee Yim S."/>
            <person name="Yao X."/>
            <person name="Jordan D."/>
            <person name="Xiong Y."/>
            <person name="Ma Y."/>
            <person name="Lyapunov A.N."/>
            <person name="Chen G."/>
            <person name="Kulakova O.I."/>
            <person name="Sun Y."/>
            <person name="Lee S.G."/>
            <person name="Bronson R.T."/>
            <person name="Moskalev A.A."/>
            <person name="Sunyaev S.R."/>
            <person name="Zhang G."/>
            <person name="Krogh A."/>
            <person name="Wang J."/>
            <person name="Gladyshev V.N."/>
        </authorList>
    </citation>
    <scope>NUCLEOTIDE SEQUENCE [LARGE SCALE GENOMIC DNA]</scope>
</reference>
<dbReference type="Proteomes" id="UP000052978">
    <property type="component" value="Unassembled WGS sequence"/>
</dbReference>
<accession>S7NHA4</accession>
<name>S7NHA4_MYOBR</name>
<protein>
    <submittedName>
        <fullName evidence="4">Radial spoke head 10 like protein B</fullName>
    </submittedName>
</protein>
<keyword evidence="5" id="KW-1185">Reference proteome</keyword>
<gene>
    <name evidence="4" type="ORF">D623_10024202</name>
</gene>
<evidence type="ECO:0000256" key="2">
    <source>
        <dbReference type="ARBA" id="ARBA00023273"/>
    </source>
</evidence>
<evidence type="ECO:0000313" key="5">
    <source>
        <dbReference type="Proteomes" id="UP000052978"/>
    </source>
</evidence>
<evidence type="ECO:0000313" key="4">
    <source>
        <dbReference type="EMBL" id="EPQ15905.1"/>
    </source>
</evidence>
<dbReference type="PANTHER" id="PTHR46613">
    <property type="entry name" value="RADIAL SPOKE HEAD 10 HOMOLOG B-RELATED"/>
    <property type="match status" value="1"/>
</dbReference>
<evidence type="ECO:0000256" key="3">
    <source>
        <dbReference type="SAM" id="MobiDB-lite"/>
    </source>
</evidence>
<dbReference type="PANTHER" id="PTHR46613:SF1">
    <property type="entry name" value="RADIAL SPOKE HEAD 10 HOMOLOG B-RELATED"/>
    <property type="match status" value="1"/>
</dbReference>
<comment type="subcellular location">
    <subcellularLocation>
        <location evidence="1">Cell projection</location>
    </subcellularLocation>
</comment>
<dbReference type="EMBL" id="KE164198">
    <property type="protein sequence ID" value="EPQ15905.1"/>
    <property type="molecule type" value="Genomic_DNA"/>
</dbReference>